<keyword evidence="2" id="KW-1185">Reference proteome</keyword>
<sequence>MFKRLEEYRKNLSNEELNIFNNTMKLLNDNKTDFQERTKNFDKELQYTELENEKEKILIVLDTIRVSNENYKNVISENLYHSIKEMTIIFELLYNL</sequence>
<organism evidence="1 2">
    <name type="scientific">Enterococcus phage vB_EfaM_Ef2.3</name>
    <dbReference type="NCBI Taxonomy" id="2546634"/>
    <lineage>
        <taxon>Viruses</taxon>
        <taxon>Duplodnaviria</taxon>
        <taxon>Heunggongvirae</taxon>
        <taxon>Uroviricota</taxon>
        <taxon>Caudoviricetes</taxon>
        <taxon>Herelleviridae</taxon>
        <taxon>Brockvirinae</taxon>
        <taxon>Kochikohdavirus</taxon>
        <taxon>Kochikohdavirus Ef23</taxon>
    </lineage>
</organism>
<reference evidence="1 2" key="1">
    <citation type="submission" date="2019-03" db="EMBL/GenBank/DDBJ databases">
        <title>Bacteriophages that Target Cytolytic Enterococcus faecalis Reduce Features of Ethanol-induced Liver Disease.</title>
        <authorList>
            <person name="Fouts D.E."/>
            <person name="Duan Y."/>
            <person name="White R.C."/>
            <person name="Nguyen K."/>
            <person name="Singh I."/>
            <person name="Schnabl B."/>
        </authorList>
    </citation>
    <scope>NUCLEOTIDE SEQUENCE [LARGE SCALE GENOMIC DNA]</scope>
</reference>
<dbReference type="EMBL" id="MK721192">
    <property type="protein sequence ID" value="QBZ70204.1"/>
    <property type="molecule type" value="Genomic_DNA"/>
</dbReference>
<evidence type="ECO:0000313" key="1">
    <source>
        <dbReference type="EMBL" id="QBZ70204.1"/>
    </source>
</evidence>
<accession>A0A4D6DVE0</accession>
<name>A0A4D6DVE0_9CAUD</name>
<dbReference type="Proteomes" id="UP000297011">
    <property type="component" value="Segment"/>
</dbReference>
<proteinExistence type="predicted"/>
<evidence type="ECO:0000313" key="2">
    <source>
        <dbReference type="Proteomes" id="UP000297011"/>
    </source>
</evidence>
<protein>
    <submittedName>
        <fullName evidence="1">Uncharacterized protein</fullName>
    </submittedName>
</protein>